<dbReference type="STRING" id="195103.CPF_2764"/>
<gene>
    <name evidence="1" type="ordered locus">CPF_2764</name>
</gene>
<evidence type="ECO:0000313" key="1">
    <source>
        <dbReference type="EMBL" id="ABG84612.1"/>
    </source>
</evidence>
<dbReference type="HOGENOM" id="CLU_187385_0_1_9"/>
<protein>
    <submittedName>
        <fullName evidence="1">CsfB protein</fullName>
    </submittedName>
</protein>
<keyword evidence="2" id="KW-1185">Reference proteome</keyword>
<dbReference type="RefSeq" id="WP_003452260.1">
    <property type="nucleotide sequence ID" value="NC_008261.1"/>
</dbReference>
<proteinExistence type="predicted"/>
<dbReference type="KEGG" id="cpf:CPF_2764"/>
<dbReference type="EMBL" id="CP000246">
    <property type="protein sequence ID" value="ABG84612.1"/>
    <property type="molecule type" value="Genomic_DNA"/>
</dbReference>
<evidence type="ECO:0000313" key="2">
    <source>
        <dbReference type="Proteomes" id="UP000001823"/>
    </source>
</evidence>
<sequence>MNKSICIICGKEGHGIMIRGKLICTECEKKAISCDINSEFYEFYKNRLKEEVYKKKLG</sequence>
<dbReference type="Pfam" id="PF10764">
    <property type="entry name" value="Gin"/>
    <property type="match status" value="1"/>
</dbReference>
<reference evidence="1 2" key="1">
    <citation type="journal article" date="2006" name="Genome Res.">
        <title>Skewed genomic variability in strains of the toxigenic bacterial pathogen, Clostridium perfringens.</title>
        <authorList>
            <person name="Myers G.S."/>
            <person name="Rasko D.A."/>
            <person name="Cheung J.K."/>
            <person name="Ravel J."/>
            <person name="Seshadri R."/>
            <person name="Deboy R.T."/>
            <person name="Ren Q."/>
            <person name="Varga J."/>
            <person name="Awad M.M."/>
            <person name="Brinkac L.M."/>
            <person name="Daugherty S.C."/>
            <person name="Haft D.H."/>
            <person name="Dodson R.J."/>
            <person name="Madupu R."/>
            <person name="Nelson W.C."/>
            <person name="Rosovitz M.J."/>
            <person name="Sullivan S.A."/>
            <person name="Khouri H."/>
            <person name="Dimitrov G.I."/>
            <person name="Watkins K.L."/>
            <person name="Mulligan S."/>
            <person name="Benton J."/>
            <person name="Radune D."/>
            <person name="Fisher D.J."/>
            <person name="Atkins H.S."/>
            <person name="Hiscox T."/>
            <person name="Jost B.H."/>
            <person name="Billington S.J."/>
            <person name="Songer J.G."/>
            <person name="McClane B.A."/>
            <person name="Titball R.W."/>
            <person name="Rood J.I."/>
            <person name="Melville S.B."/>
            <person name="Paulsen I.T."/>
        </authorList>
    </citation>
    <scope>NUCLEOTIDE SEQUENCE [LARGE SCALE GENOMIC DNA]</scope>
    <source>
        <strain evidence="2">ATCC 13124 / DSM 756 / JCM 1290 / NCIMB 6125 / NCTC 8237 / S 107 / Type A</strain>
    </source>
</reference>
<dbReference type="InterPro" id="IPR019700">
    <property type="entry name" value="Sigma-G_inhibitor_Gin"/>
</dbReference>
<dbReference type="GeneID" id="93000959"/>
<dbReference type="AlphaFoldDB" id="A0A0H2YU46"/>
<accession>A0A0H2YU46</accession>
<name>A0A0H2YU46_CLOP1</name>
<dbReference type="Proteomes" id="UP000001823">
    <property type="component" value="Chromosome"/>
</dbReference>
<organism evidence="1 2">
    <name type="scientific">Clostridium perfringens (strain ATCC 13124 / DSM 756 / JCM 1290 / NCIMB 6125 / NCTC 8237 / Type A)</name>
    <dbReference type="NCBI Taxonomy" id="195103"/>
    <lineage>
        <taxon>Bacteria</taxon>
        <taxon>Bacillati</taxon>
        <taxon>Bacillota</taxon>
        <taxon>Clostridia</taxon>
        <taxon>Eubacteriales</taxon>
        <taxon>Clostridiaceae</taxon>
        <taxon>Clostridium</taxon>
    </lineage>
</organism>
<dbReference type="PaxDb" id="195103-CPF_2764"/>